<sequence length="91" mass="10559">MFCSAFIHDEQICRGERGRVQSLFIALFNSPYMQENLTDVGTNLCQSAEENIALGGNNKRRFYILWFVTQNQAATLWFRAKPSIWKNLLLL</sequence>
<dbReference type="EMBL" id="SNRW01000785">
    <property type="protein sequence ID" value="KAA6399277.1"/>
    <property type="molecule type" value="Genomic_DNA"/>
</dbReference>
<name>A0A5J4WW89_9EUKA</name>
<dbReference type="AlphaFoldDB" id="A0A5J4WW89"/>
<reference evidence="1 2" key="1">
    <citation type="submission" date="2019-03" db="EMBL/GenBank/DDBJ databases">
        <title>Single cell metagenomics reveals metabolic interactions within the superorganism composed of flagellate Streblomastix strix and complex community of Bacteroidetes bacteria on its surface.</title>
        <authorList>
            <person name="Treitli S.C."/>
            <person name="Kolisko M."/>
            <person name="Husnik F."/>
            <person name="Keeling P."/>
            <person name="Hampl V."/>
        </authorList>
    </citation>
    <scope>NUCLEOTIDE SEQUENCE [LARGE SCALE GENOMIC DNA]</scope>
    <source>
        <strain evidence="1">ST1C</strain>
    </source>
</reference>
<proteinExistence type="predicted"/>
<evidence type="ECO:0000313" key="2">
    <source>
        <dbReference type="Proteomes" id="UP000324800"/>
    </source>
</evidence>
<gene>
    <name evidence="1" type="ORF">EZS28_005201</name>
</gene>
<accession>A0A5J4WW89</accession>
<protein>
    <submittedName>
        <fullName evidence="1">Uncharacterized protein</fullName>
    </submittedName>
</protein>
<evidence type="ECO:0000313" key="1">
    <source>
        <dbReference type="EMBL" id="KAA6399277.1"/>
    </source>
</evidence>
<comment type="caution">
    <text evidence="1">The sequence shown here is derived from an EMBL/GenBank/DDBJ whole genome shotgun (WGS) entry which is preliminary data.</text>
</comment>
<dbReference type="Proteomes" id="UP000324800">
    <property type="component" value="Unassembled WGS sequence"/>
</dbReference>
<organism evidence="1 2">
    <name type="scientific">Streblomastix strix</name>
    <dbReference type="NCBI Taxonomy" id="222440"/>
    <lineage>
        <taxon>Eukaryota</taxon>
        <taxon>Metamonada</taxon>
        <taxon>Preaxostyla</taxon>
        <taxon>Oxymonadida</taxon>
        <taxon>Streblomastigidae</taxon>
        <taxon>Streblomastix</taxon>
    </lineage>
</organism>